<evidence type="ECO:0000313" key="8">
    <source>
        <dbReference type="EMBL" id="SKB81688.1"/>
    </source>
</evidence>
<dbReference type="RefSeq" id="WP_079666554.1">
    <property type="nucleotide sequence ID" value="NZ_FUYZ01000003.1"/>
</dbReference>
<name>A0A1T5ECP5_9FLAO</name>
<dbReference type="InterPro" id="IPR037185">
    <property type="entry name" value="EmrE-like"/>
</dbReference>
<dbReference type="Pfam" id="PF00892">
    <property type="entry name" value="EamA"/>
    <property type="match status" value="2"/>
</dbReference>
<reference evidence="8 9" key="1">
    <citation type="submission" date="2017-02" db="EMBL/GenBank/DDBJ databases">
        <authorList>
            <person name="Peterson S.W."/>
        </authorList>
    </citation>
    <scope>NUCLEOTIDE SEQUENCE [LARGE SCALE GENOMIC DNA]</scope>
    <source>
        <strain evidence="8 9">DSM 22323</strain>
    </source>
</reference>
<evidence type="ECO:0000256" key="2">
    <source>
        <dbReference type="ARBA" id="ARBA00022475"/>
    </source>
</evidence>
<feature type="transmembrane region" description="Helical" evidence="6">
    <location>
        <begin position="209"/>
        <end position="232"/>
    </location>
</feature>
<feature type="transmembrane region" description="Helical" evidence="6">
    <location>
        <begin position="239"/>
        <end position="259"/>
    </location>
</feature>
<organism evidence="8 9">
    <name type="scientific">Soonwooa buanensis</name>
    <dbReference type="NCBI Taxonomy" id="619805"/>
    <lineage>
        <taxon>Bacteria</taxon>
        <taxon>Pseudomonadati</taxon>
        <taxon>Bacteroidota</taxon>
        <taxon>Flavobacteriia</taxon>
        <taxon>Flavobacteriales</taxon>
        <taxon>Weeksellaceae</taxon>
        <taxon>Chryseobacterium group</taxon>
        <taxon>Soonwooa</taxon>
    </lineage>
</organism>
<dbReference type="GO" id="GO:0005886">
    <property type="term" value="C:plasma membrane"/>
    <property type="evidence" value="ECO:0007669"/>
    <property type="project" value="UniProtKB-SubCell"/>
</dbReference>
<proteinExistence type="predicted"/>
<dbReference type="PANTHER" id="PTHR32322:SF18">
    <property type="entry name" value="S-ADENOSYLMETHIONINE_S-ADENOSYLHOMOCYSTEINE TRANSPORTER"/>
    <property type="match status" value="1"/>
</dbReference>
<evidence type="ECO:0000256" key="4">
    <source>
        <dbReference type="ARBA" id="ARBA00022989"/>
    </source>
</evidence>
<feature type="transmembrane region" description="Helical" evidence="6">
    <location>
        <begin position="37"/>
        <end position="54"/>
    </location>
</feature>
<feature type="domain" description="EamA" evidence="7">
    <location>
        <begin position="5"/>
        <end position="136"/>
    </location>
</feature>
<evidence type="ECO:0000256" key="6">
    <source>
        <dbReference type="SAM" id="Phobius"/>
    </source>
</evidence>
<feature type="transmembrane region" description="Helical" evidence="6">
    <location>
        <begin position="93"/>
        <end position="114"/>
    </location>
</feature>
<dbReference type="OrthoDB" id="9806740at2"/>
<evidence type="ECO:0000313" key="9">
    <source>
        <dbReference type="Proteomes" id="UP000191112"/>
    </source>
</evidence>
<keyword evidence="2" id="KW-1003">Cell membrane</keyword>
<keyword evidence="5 6" id="KW-0472">Membrane</keyword>
<feature type="transmembrane region" description="Helical" evidence="6">
    <location>
        <begin position="179"/>
        <end position="197"/>
    </location>
</feature>
<evidence type="ECO:0000256" key="1">
    <source>
        <dbReference type="ARBA" id="ARBA00004651"/>
    </source>
</evidence>
<accession>A0A1T5ECP5</accession>
<dbReference type="InterPro" id="IPR000620">
    <property type="entry name" value="EamA_dom"/>
</dbReference>
<feature type="transmembrane region" description="Helical" evidence="6">
    <location>
        <begin position="147"/>
        <end position="167"/>
    </location>
</feature>
<dbReference type="SUPFAM" id="SSF103481">
    <property type="entry name" value="Multidrug resistance efflux transporter EmrE"/>
    <property type="match status" value="2"/>
</dbReference>
<dbReference type="PANTHER" id="PTHR32322">
    <property type="entry name" value="INNER MEMBRANE TRANSPORTER"/>
    <property type="match status" value="1"/>
</dbReference>
<dbReference type="Gene3D" id="1.10.3730.20">
    <property type="match status" value="2"/>
</dbReference>
<feature type="domain" description="EamA" evidence="7">
    <location>
        <begin position="149"/>
        <end position="281"/>
    </location>
</feature>
<dbReference type="AlphaFoldDB" id="A0A1T5ECP5"/>
<feature type="transmembrane region" description="Helical" evidence="6">
    <location>
        <begin position="66"/>
        <end position="87"/>
    </location>
</feature>
<feature type="transmembrane region" description="Helical" evidence="6">
    <location>
        <begin position="121"/>
        <end position="141"/>
    </location>
</feature>
<feature type="transmembrane region" description="Helical" evidence="6">
    <location>
        <begin position="7"/>
        <end position="25"/>
    </location>
</feature>
<gene>
    <name evidence="8" type="ORF">SAMN05660477_01291</name>
</gene>
<dbReference type="Proteomes" id="UP000191112">
    <property type="component" value="Unassembled WGS sequence"/>
</dbReference>
<feature type="transmembrane region" description="Helical" evidence="6">
    <location>
        <begin position="265"/>
        <end position="283"/>
    </location>
</feature>
<evidence type="ECO:0000256" key="5">
    <source>
        <dbReference type="ARBA" id="ARBA00023136"/>
    </source>
</evidence>
<sequence>MKTQGYILAAISAISYGLIPIFILPMKQINFSMDVTLFYRFLFSAIMVGVYLIFKKVNLKINKWEFLVLLILGLFYALSSEFLFLGYDYLSAGIASTVLFVYPVLVALVMFLFYGEKLSKMGIVSLLLTFVGVIVLCLKGNSLEINFVGLGIVLLSALFYGLYIIIVNKAKINVSGIKLSFYSMLFTSIYFLMKSLVLKESLAIPSYSIFFNFVTFAFVTTLISSVALVLAIQKIGSTPTAIMGALEPVIAVAVSVLFFNEDFTRNLLIGIILILTGVSLNMLSSRKTVE</sequence>
<comment type="subcellular location">
    <subcellularLocation>
        <location evidence="1">Cell membrane</location>
        <topology evidence="1">Multi-pass membrane protein</topology>
    </subcellularLocation>
</comment>
<keyword evidence="3 6" id="KW-0812">Transmembrane</keyword>
<evidence type="ECO:0000259" key="7">
    <source>
        <dbReference type="Pfam" id="PF00892"/>
    </source>
</evidence>
<protein>
    <submittedName>
        <fullName evidence="8">EamA domain-containing membrane protein RarD</fullName>
    </submittedName>
</protein>
<keyword evidence="9" id="KW-1185">Reference proteome</keyword>
<dbReference type="InterPro" id="IPR050638">
    <property type="entry name" value="AA-Vitamin_Transporters"/>
</dbReference>
<keyword evidence="4 6" id="KW-1133">Transmembrane helix</keyword>
<evidence type="ECO:0000256" key="3">
    <source>
        <dbReference type="ARBA" id="ARBA00022692"/>
    </source>
</evidence>
<dbReference type="EMBL" id="FUYZ01000003">
    <property type="protein sequence ID" value="SKB81688.1"/>
    <property type="molecule type" value="Genomic_DNA"/>
</dbReference>